<dbReference type="EMBL" id="ACCL02000027">
    <property type="protein sequence ID" value="EET58665.1"/>
    <property type="molecule type" value="Genomic_DNA"/>
</dbReference>
<reference evidence="1" key="1">
    <citation type="submission" date="2009-07" db="EMBL/GenBank/DDBJ databases">
        <authorList>
            <person name="Weinstock G."/>
            <person name="Sodergren E."/>
            <person name="Clifton S."/>
            <person name="Fulton L."/>
            <person name="Fulton B."/>
            <person name="Courtney L."/>
            <person name="Fronick C."/>
            <person name="Harrison M."/>
            <person name="Strong C."/>
            <person name="Farmer C."/>
            <person name="Delahaunty K."/>
            <person name="Markovic C."/>
            <person name="Hall O."/>
            <person name="Minx P."/>
            <person name="Tomlinson C."/>
            <person name="Mitreva M."/>
            <person name="Nelson J."/>
            <person name="Hou S."/>
            <person name="Wollam A."/>
            <person name="Pepin K.H."/>
            <person name="Johnson M."/>
            <person name="Bhonagiri V."/>
            <person name="Nash W.E."/>
            <person name="Warren W."/>
            <person name="Chinwalla A."/>
            <person name="Mardis E.R."/>
            <person name="Wilson R.K."/>
        </authorList>
    </citation>
    <scope>NUCLEOTIDE SEQUENCE [LARGE SCALE GENOMIC DNA]</scope>
    <source>
        <strain evidence="1">DSM 14469</strain>
    </source>
</reference>
<dbReference type="AlphaFoldDB" id="C6LL46"/>
<keyword evidence="2" id="KW-1185">Reference proteome</keyword>
<dbReference type="Proteomes" id="UP000005561">
    <property type="component" value="Unassembled WGS sequence"/>
</dbReference>
<protein>
    <submittedName>
        <fullName evidence="1">Uncharacterized protein</fullName>
    </submittedName>
</protein>
<accession>C6LL46</accession>
<organism evidence="1 2">
    <name type="scientific">Marvinbryantia formatexigens DSM 14469</name>
    <dbReference type="NCBI Taxonomy" id="478749"/>
    <lineage>
        <taxon>Bacteria</taxon>
        <taxon>Bacillati</taxon>
        <taxon>Bacillota</taxon>
        <taxon>Clostridia</taxon>
        <taxon>Lachnospirales</taxon>
        <taxon>Lachnospiraceae</taxon>
        <taxon>Marvinbryantia</taxon>
    </lineage>
</organism>
<evidence type="ECO:0000313" key="1">
    <source>
        <dbReference type="EMBL" id="EET58665.1"/>
    </source>
</evidence>
<evidence type="ECO:0000313" key="2">
    <source>
        <dbReference type="Proteomes" id="UP000005561"/>
    </source>
</evidence>
<comment type="caution">
    <text evidence="1">The sequence shown here is derived from an EMBL/GenBank/DDBJ whole genome shotgun (WGS) entry which is preliminary data.</text>
</comment>
<gene>
    <name evidence="1" type="ORF">BRYFOR_09393</name>
</gene>
<sequence>MEAKLLSISGAAKLKNQRVCAGTYGSRISLRIPAQLSVHLS</sequence>
<proteinExistence type="predicted"/>
<name>C6LL46_9FIRM</name>